<reference evidence="1 2" key="1">
    <citation type="submission" date="2016-06" db="EMBL/GenBank/DDBJ databases">
        <title>Respiratory ammonification of nitrate coupled to the oxidation of elemental sulfur in deep-sea autotrophic thermophilic bacteria.</title>
        <authorList>
            <person name="Slobodkina G.B."/>
            <person name="Mardanov A.V."/>
            <person name="Ravin N.V."/>
            <person name="Frolova A.A."/>
            <person name="Viryasiv M.B."/>
            <person name="Chernyh N.A."/>
            <person name="Bonch-Osmolovskaya E.A."/>
            <person name="Slobodkin A.I."/>
        </authorList>
    </citation>
    <scope>NUCLEOTIDE SEQUENCE [LARGE SCALE GENOMIC DNA]</scope>
    <source>
        <strain evidence="1 2">S69</strain>
    </source>
</reference>
<dbReference type="EMBL" id="MAGO01000002">
    <property type="protein sequence ID" value="OCC16175.1"/>
    <property type="molecule type" value="Genomic_DNA"/>
</dbReference>
<dbReference type="Proteomes" id="UP000093080">
    <property type="component" value="Unassembled WGS sequence"/>
</dbReference>
<name>A0A1B9F8N5_9BACT</name>
<dbReference type="AlphaFoldDB" id="A0A1B9F8N5"/>
<dbReference type="STRING" id="1156395.DBT_0637"/>
<keyword evidence="2" id="KW-1185">Reference proteome</keyword>
<evidence type="ECO:0000313" key="1">
    <source>
        <dbReference type="EMBL" id="OCC16175.1"/>
    </source>
</evidence>
<protein>
    <submittedName>
        <fullName evidence="1">Uncharacterized protein</fullName>
    </submittedName>
</protein>
<proteinExistence type="predicted"/>
<evidence type="ECO:0000313" key="2">
    <source>
        <dbReference type="Proteomes" id="UP000093080"/>
    </source>
</evidence>
<organism evidence="1 2">
    <name type="scientific">Dissulfuribacter thermophilus</name>
    <dbReference type="NCBI Taxonomy" id="1156395"/>
    <lineage>
        <taxon>Bacteria</taxon>
        <taxon>Pseudomonadati</taxon>
        <taxon>Thermodesulfobacteriota</taxon>
        <taxon>Dissulfuribacteria</taxon>
        <taxon>Dissulfuribacterales</taxon>
        <taxon>Dissulfuribacteraceae</taxon>
        <taxon>Dissulfuribacter</taxon>
    </lineage>
</organism>
<gene>
    <name evidence="1" type="ORF">DBT_0637</name>
</gene>
<sequence length="54" mass="6310">MRLSDDSIIRYKETQNGNKIEMIIHLTLLKGPNMLNLEQPSLREGRYAPWTAPR</sequence>
<comment type="caution">
    <text evidence="1">The sequence shown here is derived from an EMBL/GenBank/DDBJ whole genome shotgun (WGS) entry which is preliminary data.</text>
</comment>
<accession>A0A1B9F8N5</accession>
<dbReference type="RefSeq" id="WP_153304044.1">
    <property type="nucleotide sequence ID" value="NZ_MAGO01000002.1"/>
</dbReference>